<proteinExistence type="inferred from homology"/>
<keyword evidence="6" id="KW-0862">Zinc</keyword>
<accession>A0A7J7KQ14</accession>
<evidence type="ECO:0000256" key="7">
    <source>
        <dbReference type="ARBA" id="ARBA00023204"/>
    </source>
</evidence>
<sequence length="133" mass="14622">MKLSAVLKAPVAKGTMFVGAHISAAGGVHNAVTNAVNIGCKSFALFLKSQRQWNAKPLDPVVIEKFKTLVKENNFEPHLIVPHGSYLINCGSPSPETLTKSREALIAELRRCEQLGSHQVQLPPWLHVWQAVY</sequence>
<evidence type="ECO:0000256" key="1">
    <source>
        <dbReference type="ARBA" id="ARBA00001947"/>
    </source>
</evidence>
<dbReference type="EMBL" id="VXIV02000163">
    <property type="protein sequence ID" value="KAF6040281.1"/>
    <property type="molecule type" value="Genomic_DNA"/>
</dbReference>
<evidence type="ECO:0000259" key="8">
    <source>
        <dbReference type="Pfam" id="PF01261"/>
    </source>
</evidence>
<dbReference type="InterPro" id="IPR018246">
    <property type="entry name" value="AP_endonuc_F2_Zn_BS"/>
</dbReference>
<evidence type="ECO:0000256" key="2">
    <source>
        <dbReference type="ARBA" id="ARBA00005340"/>
    </source>
</evidence>
<dbReference type="PROSITE" id="PS00729">
    <property type="entry name" value="AP_NUCLEASE_F2_1"/>
    <property type="match status" value="1"/>
</dbReference>
<dbReference type="GO" id="GO:0003677">
    <property type="term" value="F:DNA binding"/>
    <property type="evidence" value="ECO:0007669"/>
    <property type="project" value="InterPro"/>
</dbReference>
<evidence type="ECO:0000256" key="6">
    <source>
        <dbReference type="ARBA" id="ARBA00022833"/>
    </source>
</evidence>
<dbReference type="Pfam" id="PF01261">
    <property type="entry name" value="AP_endonuc_2"/>
    <property type="match status" value="1"/>
</dbReference>
<dbReference type="PANTHER" id="PTHR21445">
    <property type="entry name" value="ENDONUCLEASE IV ENDODEOXYRIBONUCLEASE IV"/>
    <property type="match status" value="1"/>
</dbReference>
<protein>
    <submittedName>
        <fullName evidence="9">Apn-1</fullName>
    </submittedName>
</protein>
<dbReference type="GO" id="GO:0008270">
    <property type="term" value="F:zinc ion binding"/>
    <property type="evidence" value="ECO:0007669"/>
    <property type="project" value="InterPro"/>
</dbReference>
<name>A0A7J7KQ14_BUGNE</name>
<dbReference type="PROSITE" id="PS51432">
    <property type="entry name" value="AP_NUCLEASE_F2_4"/>
    <property type="match status" value="1"/>
</dbReference>
<dbReference type="GO" id="GO:0005634">
    <property type="term" value="C:nucleus"/>
    <property type="evidence" value="ECO:0007669"/>
    <property type="project" value="TreeGrafter"/>
</dbReference>
<gene>
    <name evidence="9" type="ORF">EB796_001398</name>
</gene>
<comment type="caution">
    <text evidence="9">The sequence shown here is derived from an EMBL/GenBank/DDBJ whole genome shotgun (WGS) entry which is preliminary data.</text>
</comment>
<organism evidence="9 10">
    <name type="scientific">Bugula neritina</name>
    <name type="common">Brown bryozoan</name>
    <name type="synonym">Sertularia neritina</name>
    <dbReference type="NCBI Taxonomy" id="10212"/>
    <lineage>
        <taxon>Eukaryota</taxon>
        <taxon>Metazoa</taxon>
        <taxon>Spiralia</taxon>
        <taxon>Lophotrochozoa</taxon>
        <taxon>Bryozoa</taxon>
        <taxon>Gymnolaemata</taxon>
        <taxon>Cheilostomatida</taxon>
        <taxon>Flustrina</taxon>
        <taxon>Buguloidea</taxon>
        <taxon>Bugulidae</taxon>
        <taxon>Bugula</taxon>
    </lineage>
</organism>
<dbReference type="OrthoDB" id="7663182at2759"/>
<keyword evidence="10" id="KW-1185">Reference proteome</keyword>
<keyword evidence="5" id="KW-0378">Hydrolase</keyword>
<dbReference type="GO" id="GO:0005739">
    <property type="term" value="C:mitochondrion"/>
    <property type="evidence" value="ECO:0007669"/>
    <property type="project" value="TreeGrafter"/>
</dbReference>
<dbReference type="SUPFAM" id="SSF51658">
    <property type="entry name" value="Xylose isomerase-like"/>
    <property type="match status" value="1"/>
</dbReference>
<evidence type="ECO:0000256" key="4">
    <source>
        <dbReference type="ARBA" id="ARBA00022763"/>
    </source>
</evidence>
<dbReference type="GO" id="GO:0003906">
    <property type="term" value="F:DNA-(apurinic or apyrimidinic site) endonuclease activity"/>
    <property type="evidence" value="ECO:0007669"/>
    <property type="project" value="TreeGrafter"/>
</dbReference>
<dbReference type="GO" id="GO:0006284">
    <property type="term" value="P:base-excision repair"/>
    <property type="evidence" value="ECO:0007669"/>
    <property type="project" value="TreeGrafter"/>
</dbReference>
<evidence type="ECO:0000256" key="3">
    <source>
        <dbReference type="ARBA" id="ARBA00022723"/>
    </source>
</evidence>
<dbReference type="InterPro" id="IPR036237">
    <property type="entry name" value="Xyl_isomerase-like_sf"/>
</dbReference>
<dbReference type="Proteomes" id="UP000593567">
    <property type="component" value="Unassembled WGS sequence"/>
</dbReference>
<dbReference type="Gene3D" id="3.20.20.150">
    <property type="entry name" value="Divalent-metal-dependent TIM barrel enzymes"/>
    <property type="match status" value="1"/>
</dbReference>
<dbReference type="AlphaFoldDB" id="A0A7J7KQ14"/>
<comment type="cofactor">
    <cofactor evidence="1">
        <name>Zn(2+)</name>
        <dbReference type="ChEBI" id="CHEBI:29105"/>
    </cofactor>
</comment>
<keyword evidence="4" id="KW-0227">DNA damage</keyword>
<dbReference type="InterPro" id="IPR001719">
    <property type="entry name" value="AP_endonuc_2"/>
</dbReference>
<evidence type="ECO:0000313" key="10">
    <source>
        <dbReference type="Proteomes" id="UP000593567"/>
    </source>
</evidence>
<dbReference type="InterPro" id="IPR013022">
    <property type="entry name" value="Xyl_isomerase-like_TIM-brl"/>
</dbReference>
<keyword evidence="3" id="KW-0479">Metal-binding</keyword>
<evidence type="ECO:0000256" key="5">
    <source>
        <dbReference type="ARBA" id="ARBA00022801"/>
    </source>
</evidence>
<dbReference type="GO" id="GO:0008081">
    <property type="term" value="F:phosphoric diester hydrolase activity"/>
    <property type="evidence" value="ECO:0007669"/>
    <property type="project" value="TreeGrafter"/>
</dbReference>
<keyword evidence="7" id="KW-0234">DNA repair</keyword>
<comment type="similarity">
    <text evidence="2">Belongs to the AP endonuclease 2 family.</text>
</comment>
<reference evidence="9" key="1">
    <citation type="submission" date="2020-06" db="EMBL/GenBank/DDBJ databases">
        <title>Draft genome of Bugula neritina, a colonial animal packing powerful symbionts and potential medicines.</title>
        <authorList>
            <person name="Rayko M."/>
        </authorList>
    </citation>
    <scope>NUCLEOTIDE SEQUENCE [LARGE SCALE GENOMIC DNA]</scope>
    <source>
        <strain evidence="9">Kwan_BN1</strain>
    </source>
</reference>
<evidence type="ECO:0000313" key="9">
    <source>
        <dbReference type="EMBL" id="KAF6040281.1"/>
    </source>
</evidence>
<dbReference type="PANTHER" id="PTHR21445:SF0">
    <property type="entry name" value="APURINIC-APYRIMIDINIC ENDONUCLEASE"/>
    <property type="match status" value="1"/>
</dbReference>
<feature type="domain" description="Xylose isomerase-like TIM barrel" evidence="8">
    <location>
        <begin position="34"/>
        <end position="124"/>
    </location>
</feature>